<dbReference type="AlphaFoldDB" id="I7AE12"/>
<name>I7AE12_ENCRO</name>
<keyword evidence="2" id="KW-1185">Reference proteome</keyword>
<evidence type="ECO:0000313" key="2">
    <source>
        <dbReference type="Proteomes" id="UP000010094"/>
    </source>
</evidence>
<dbReference type="EMBL" id="CP003521">
    <property type="protein sequence ID" value="AFN82855.1"/>
    <property type="molecule type" value="Genomic_DNA"/>
</dbReference>
<proteinExistence type="predicted"/>
<gene>
    <name evidence="1" type="ordered locus">EROM_040880</name>
</gene>
<dbReference type="VEuPathDB" id="MicrosporidiaDB:EROM_040880"/>
<dbReference type="OrthoDB" id="2191130at2759"/>
<reference evidence="1 2" key="1">
    <citation type="journal article" date="2012" name="Proc. Natl. Acad. Sci. U.S.A.">
        <title>Gain and loss of multiple functionally related, horizontally transferred genes in the reduced genomes of two microsporidian parasites.</title>
        <authorList>
            <person name="Pombert J.-F."/>
            <person name="Selman M."/>
            <person name="Burki F."/>
            <person name="Bardell F.T."/>
            <person name="Farinelli L."/>
            <person name="Solter L.F."/>
            <person name="Whitman D.W."/>
            <person name="Weiss L.M."/>
            <person name="Corradi N."/>
            <person name="Keeling P.J."/>
        </authorList>
    </citation>
    <scope>NUCLEOTIDE SEQUENCE [LARGE SCALE GENOMIC DNA]</scope>
    <source>
        <strain evidence="1 2">SJ-2008</strain>
    </source>
</reference>
<dbReference type="Proteomes" id="UP000010094">
    <property type="component" value="Chromosome IV"/>
</dbReference>
<organism evidence="1 2">
    <name type="scientific">Encephalitozoon romaleae (strain SJ-2008)</name>
    <name type="common">Microsporidian parasite</name>
    <dbReference type="NCBI Taxonomy" id="1178016"/>
    <lineage>
        <taxon>Eukaryota</taxon>
        <taxon>Fungi</taxon>
        <taxon>Fungi incertae sedis</taxon>
        <taxon>Microsporidia</taxon>
        <taxon>Unikaryonidae</taxon>
        <taxon>Encephalitozoon</taxon>
    </lineage>
</organism>
<sequence>MLSTMAKMAVAGCAIYKIYRKAEKVMKNDEEYLMRITGYTRGLAERMIDEAKKHSRDKEYELSAEYFYYAYKYLDSSWEYVVTQIDSQEVYKLLHAKKSQDK</sequence>
<dbReference type="GeneID" id="20521152"/>
<evidence type="ECO:0000313" key="1">
    <source>
        <dbReference type="EMBL" id="AFN82855.1"/>
    </source>
</evidence>
<dbReference type="RefSeq" id="XP_009264352.1">
    <property type="nucleotide sequence ID" value="XM_009266077.1"/>
</dbReference>
<dbReference type="KEGG" id="ero:EROM_040880"/>
<dbReference type="HOGENOM" id="CLU_2277460_0_0_1"/>
<protein>
    <submittedName>
        <fullName evidence="1">Uncharacterized protein</fullName>
    </submittedName>
</protein>
<accession>I7AE12</accession>